<sequence>MLLTLASELWPEGFFVEGIIVQTVHHFRNYETPRDMVNSHGGCMEKESGGLSSFGTSLVMNLSPKAKDACNIIADLYVPQQRIILEKLVLEGTFGRLYLGRIHRKANKRKARPERWEKALVKSVS</sequence>
<dbReference type="AlphaFoldDB" id="G7YHD1"/>
<keyword evidence="2" id="KW-1185">Reference proteome</keyword>
<organism evidence="1 2">
    <name type="scientific">Clonorchis sinensis</name>
    <name type="common">Chinese liver fluke</name>
    <dbReference type="NCBI Taxonomy" id="79923"/>
    <lineage>
        <taxon>Eukaryota</taxon>
        <taxon>Metazoa</taxon>
        <taxon>Spiralia</taxon>
        <taxon>Lophotrochozoa</taxon>
        <taxon>Platyhelminthes</taxon>
        <taxon>Trematoda</taxon>
        <taxon>Digenea</taxon>
        <taxon>Opisthorchiida</taxon>
        <taxon>Opisthorchiata</taxon>
        <taxon>Opisthorchiidae</taxon>
        <taxon>Clonorchis</taxon>
    </lineage>
</organism>
<dbReference type="Proteomes" id="UP000008909">
    <property type="component" value="Unassembled WGS sequence"/>
</dbReference>
<evidence type="ECO:0000313" key="1">
    <source>
        <dbReference type="EMBL" id="GAA52364.1"/>
    </source>
</evidence>
<protein>
    <submittedName>
        <fullName evidence="1">Uncharacterized protein</fullName>
    </submittedName>
</protein>
<proteinExistence type="predicted"/>
<accession>G7YHD1</accession>
<name>G7YHD1_CLOSI</name>
<gene>
    <name evidence="1" type="ORF">CLF_107931</name>
</gene>
<evidence type="ECO:0000313" key="2">
    <source>
        <dbReference type="Proteomes" id="UP000008909"/>
    </source>
</evidence>
<dbReference type="EMBL" id="DF143281">
    <property type="protein sequence ID" value="GAA52364.1"/>
    <property type="molecule type" value="Genomic_DNA"/>
</dbReference>
<reference key="2">
    <citation type="submission" date="2011-10" db="EMBL/GenBank/DDBJ databases">
        <title>The genome and transcriptome sequence of Clonorchis sinensis provide insights into the carcinogenic liver fluke.</title>
        <authorList>
            <person name="Wang X."/>
            <person name="Huang Y."/>
            <person name="Chen W."/>
            <person name="Liu H."/>
            <person name="Guo L."/>
            <person name="Chen Y."/>
            <person name="Luo F."/>
            <person name="Zhou W."/>
            <person name="Sun J."/>
            <person name="Mao Q."/>
            <person name="Liang P."/>
            <person name="Zhou C."/>
            <person name="Tian Y."/>
            <person name="Men J."/>
            <person name="Lv X."/>
            <person name="Huang L."/>
            <person name="Zhou J."/>
            <person name="Hu Y."/>
            <person name="Li R."/>
            <person name="Zhang F."/>
            <person name="Lei H."/>
            <person name="Li X."/>
            <person name="Hu X."/>
            <person name="Liang C."/>
            <person name="Xu J."/>
            <person name="Wu Z."/>
            <person name="Yu X."/>
        </authorList>
    </citation>
    <scope>NUCLEOTIDE SEQUENCE</scope>
    <source>
        <strain>Henan</strain>
    </source>
</reference>
<reference evidence="1" key="1">
    <citation type="journal article" date="2011" name="Genome Biol.">
        <title>The draft genome of the carcinogenic human liver fluke Clonorchis sinensis.</title>
        <authorList>
            <person name="Wang X."/>
            <person name="Chen W."/>
            <person name="Huang Y."/>
            <person name="Sun J."/>
            <person name="Men J."/>
            <person name="Liu H."/>
            <person name="Luo F."/>
            <person name="Guo L."/>
            <person name="Lv X."/>
            <person name="Deng C."/>
            <person name="Zhou C."/>
            <person name="Fan Y."/>
            <person name="Li X."/>
            <person name="Huang L."/>
            <person name="Hu Y."/>
            <person name="Liang C."/>
            <person name="Hu X."/>
            <person name="Xu J."/>
            <person name="Yu X."/>
        </authorList>
    </citation>
    <scope>NUCLEOTIDE SEQUENCE [LARGE SCALE GENOMIC DNA]</scope>
    <source>
        <strain evidence="1">Henan</strain>
    </source>
</reference>
<feature type="non-terminal residue" evidence="1">
    <location>
        <position position="125"/>
    </location>
</feature>